<comment type="caution">
    <text evidence="2">The sequence shown here is derived from an EMBL/GenBank/DDBJ whole genome shotgun (WGS) entry which is preliminary data.</text>
</comment>
<evidence type="ECO:0008006" key="4">
    <source>
        <dbReference type="Google" id="ProtNLM"/>
    </source>
</evidence>
<feature type="region of interest" description="Disordered" evidence="1">
    <location>
        <begin position="562"/>
        <end position="581"/>
    </location>
</feature>
<feature type="region of interest" description="Disordered" evidence="1">
    <location>
        <begin position="308"/>
        <end position="337"/>
    </location>
</feature>
<proteinExistence type="predicted"/>
<feature type="compositionally biased region" description="Acidic residues" evidence="1">
    <location>
        <begin position="272"/>
        <end position="281"/>
    </location>
</feature>
<reference evidence="2 3" key="1">
    <citation type="submission" date="2022-10" db="EMBL/GenBank/DDBJ databases">
        <title>Defluviimonas sp. nov., isolated from ocean surface water.</title>
        <authorList>
            <person name="He W."/>
            <person name="Wang L."/>
            <person name="Zhang D.-F."/>
        </authorList>
    </citation>
    <scope>NUCLEOTIDE SEQUENCE [LARGE SCALE GENOMIC DNA]</scope>
    <source>
        <strain evidence="2 3">WL0002</strain>
    </source>
</reference>
<dbReference type="InterPro" id="IPR043129">
    <property type="entry name" value="ATPase_NBD"/>
</dbReference>
<name>A0ABT2ZB89_9RHOB</name>
<feature type="region of interest" description="Disordered" evidence="1">
    <location>
        <begin position="150"/>
        <end position="292"/>
    </location>
</feature>
<evidence type="ECO:0000313" key="3">
    <source>
        <dbReference type="Proteomes" id="UP001652542"/>
    </source>
</evidence>
<dbReference type="RefSeq" id="WP_263734006.1">
    <property type="nucleotide sequence ID" value="NZ_JAOWKY010000001.1"/>
</dbReference>
<dbReference type="Proteomes" id="UP001652542">
    <property type="component" value="Unassembled WGS sequence"/>
</dbReference>
<feature type="compositionally biased region" description="Acidic residues" evidence="1">
    <location>
        <begin position="310"/>
        <end position="319"/>
    </location>
</feature>
<feature type="compositionally biased region" description="Low complexity" evidence="1">
    <location>
        <begin position="724"/>
        <end position="736"/>
    </location>
</feature>
<dbReference type="EMBL" id="JAOWKY010000001">
    <property type="protein sequence ID" value="MCV2868394.1"/>
    <property type="molecule type" value="Genomic_DNA"/>
</dbReference>
<protein>
    <recommendedName>
        <fullName evidence="4">Type IV pilus biogenesis protein PilP</fullName>
    </recommendedName>
</protein>
<organism evidence="2 3">
    <name type="scientific">Albidovulum marisflavi</name>
    <dbReference type="NCBI Taxonomy" id="2984159"/>
    <lineage>
        <taxon>Bacteria</taxon>
        <taxon>Pseudomonadati</taxon>
        <taxon>Pseudomonadota</taxon>
        <taxon>Alphaproteobacteria</taxon>
        <taxon>Rhodobacterales</taxon>
        <taxon>Paracoccaceae</taxon>
        <taxon>Albidovulum</taxon>
    </lineage>
</organism>
<feature type="region of interest" description="Disordered" evidence="1">
    <location>
        <begin position="472"/>
        <end position="547"/>
    </location>
</feature>
<feature type="compositionally biased region" description="Low complexity" evidence="1">
    <location>
        <begin position="186"/>
        <end position="208"/>
    </location>
</feature>
<evidence type="ECO:0000256" key="1">
    <source>
        <dbReference type="SAM" id="MobiDB-lite"/>
    </source>
</evidence>
<gene>
    <name evidence="2" type="ORF">OEW28_07105</name>
</gene>
<feature type="region of interest" description="Disordered" evidence="1">
    <location>
        <begin position="628"/>
        <end position="736"/>
    </location>
</feature>
<dbReference type="Gene3D" id="3.30.420.380">
    <property type="match status" value="1"/>
</dbReference>
<keyword evidence="3" id="KW-1185">Reference proteome</keyword>
<sequence>MKPGFALSLSDERIDLLARTADGWMHLGAVAPDAADLPARMADLRAKALALSPEGMQTKLILPASQILYANIDAPGPDKASRRKQIEAALEGCTPYRVEELVFDWSGKGPNVQVAVVARMTLDEAEGFAEEFEFAPVSFVTCPAEGQFEGEPYFGPSKRQSAHLPNGARLDRDQQPVRTPFPPLDAGPVEAAPEAAPENLEVAPEAEATPQAPDVTPEPEPGPEHLEDTDAAADAPIAETGSQPEPALSAVEPADRADEANPSPEDSTASPEDQEPVEDEAPFTNVELSEDGDIFPENADEWIETPPMATDEETGETPAEDSGTAPGFTSHRSPSLAIGGATRLESITSRIQMATGAATPASTRRASNPARPLPPAASPLRAAPMPPLSHEDAIAAGGTLMRALDRVRAPVGKAEQEARQRANRRHLRNATAAAAVLFAGVVGLWWWYFDAQSESSSQAEVVASAPLAATEDGSAPQAISEENQPVGATPMDSGQAQTEPDAPTPEMAGSAPVPTDEPGPDLPALTPSLGAKPAPDAPVGRPDAAPESAVAGVLPAPLEETAVAGADPAPDTPSEPVAFGSLQRFDADGDVVPTAEGVRTREGIILYAGKPENAPPRRPAAIEALAVSTAEAAVPSQEPDAQEAQPATDLAGAQPTPDDTESVPEPLDPATAKKRPVARPAAIVPPTEPAAEPGNEPATVDEASAESAVPPDPVTAARQPLARPAAVETAAAEAPPAPVVTASRYAVATSPSPTARPARLNAAVDNRAVEAALAAALAESSATATASVAADEIDEPEPVSAAPDIPTKANVAKQATIANGIDLGELSLIGIFGPASKRHALVRTSRGKILNVSVGDKLDGGKVSAIGDGQLAYIKGGKTHVLKMTSKS</sequence>
<accession>A0ABT2ZB89</accession>
<feature type="region of interest" description="Disordered" evidence="1">
    <location>
        <begin position="354"/>
        <end position="390"/>
    </location>
</feature>
<evidence type="ECO:0000313" key="2">
    <source>
        <dbReference type="EMBL" id="MCV2868394.1"/>
    </source>
</evidence>
<dbReference type="SUPFAM" id="SSF53067">
    <property type="entry name" value="Actin-like ATPase domain"/>
    <property type="match status" value="1"/>
</dbReference>